<evidence type="ECO:0000256" key="8">
    <source>
        <dbReference type="SAM" id="MobiDB-lite"/>
    </source>
</evidence>
<dbReference type="PANTHER" id="PTHR43163">
    <property type="entry name" value="DIPEPTIDE TRANSPORT SYSTEM PERMEASE PROTEIN DPPB-RELATED"/>
    <property type="match status" value="1"/>
</dbReference>
<dbReference type="InterPro" id="IPR045621">
    <property type="entry name" value="BPD_transp_1_N"/>
</dbReference>
<dbReference type="PROSITE" id="PS50928">
    <property type="entry name" value="ABC_TM1"/>
    <property type="match status" value="1"/>
</dbReference>
<proteinExistence type="inferred from homology"/>
<dbReference type="Pfam" id="PF19300">
    <property type="entry name" value="BPD_transp_1_N"/>
    <property type="match status" value="1"/>
</dbReference>
<dbReference type="CDD" id="cd06261">
    <property type="entry name" value="TM_PBP2"/>
    <property type="match status" value="1"/>
</dbReference>
<feature type="domain" description="ABC transmembrane type-1" evidence="9">
    <location>
        <begin position="96"/>
        <end position="296"/>
    </location>
</feature>
<keyword evidence="4 7" id="KW-0812">Transmembrane</keyword>
<sequence length="346" mass="35505">MLRLVLARLGTAAVVLLAAVTVTFLAVYAAPGQTVDLILGEDRENAQLRAEIVALWGLDRPLLAQYALYLGGLLRGDLGTSYLLRLPVSDVIGEQLGATVALTFTAFAIAVVLAVTLALLTSGRAGVVRRLASGLELVLLAIPAFWIGIVLLAVLSFQLGWFPVSGGSGWRSSALPALALALPITGLLSQVLREGLDRAGAEPFALTARSRGVSPIAVRTRHGLRHASLPGLQIAGIVVGSLLGGTVIVEQVFGRPGLGGITVDAVYGKDLPVVLGVALVAAATFVAVSTIVDLLALLIDPRLRSGAARRTVPGTPAVAPGLAADPLLAPSLHPEPAGSLTRGGTR</sequence>
<comment type="subcellular location">
    <subcellularLocation>
        <location evidence="1 7">Cell membrane</location>
        <topology evidence="1 7">Multi-pass membrane protein</topology>
    </subcellularLocation>
</comment>
<dbReference type="EMBL" id="RHPJ01000001">
    <property type="protein sequence ID" value="TGO06746.1"/>
    <property type="molecule type" value="Genomic_DNA"/>
</dbReference>
<keyword evidence="5 7" id="KW-1133">Transmembrane helix</keyword>
<feature type="transmembrane region" description="Helical" evidence="7">
    <location>
        <begin position="96"/>
        <end position="120"/>
    </location>
</feature>
<dbReference type="RefSeq" id="WP_199241493.1">
    <property type="nucleotide sequence ID" value="NZ_RHPJ01000001.1"/>
</dbReference>
<name>A0A4Z1E472_9MICO</name>
<dbReference type="Proteomes" id="UP000297318">
    <property type="component" value="Unassembled WGS sequence"/>
</dbReference>
<evidence type="ECO:0000256" key="4">
    <source>
        <dbReference type="ARBA" id="ARBA00022692"/>
    </source>
</evidence>
<evidence type="ECO:0000256" key="6">
    <source>
        <dbReference type="ARBA" id="ARBA00023136"/>
    </source>
</evidence>
<dbReference type="AlphaFoldDB" id="A0A4Z1E472"/>
<evidence type="ECO:0000256" key="3">
    <source>
        <dbReference type="ARBA" id="ARBA00022475"/>
    </source>
</evidence>
<organism evidence="10 11">
    <name type="scientific">Serinibacter arcticus</name>
    <dbReference type="NCBI Taxonomy" id="1655435"/>
    <lineage>
        <taxon>Bacteria</taxon>
        <taxon>Bacillati</taxon>
        <taxon>Actinomycetota</taxon>
        <taxon>Actinomycetes</taxon>
        <taxon>Micrococcales</taxon>
        <taxon>Beutenbergiaceae</taxon>
        <taxon>Serinibacter</taxon>
    </lineage>
</organism>
<evidence type="ECO:0000256" key="2">
    <source>
        <dbReference type="ARBA" id="ARBA00022448"/>
    </source>
</evidence>
<evidence type="ECO:0000313" key="10">
    <source>
        <dbReference type="EMBL" id="TGO06746.1"/>
    </source>
</evidence>
<feature type="transmembrane region" description="Helical" evidence="7">
    <location>
        <begin position="273"/>
        <end position="299"/>
    </location>
</feature>
<feature type="region of interest" description="Disordered" evidence="8">
    <location>
        <begin position="326"/>
        <end position="346"/>
    </location>
</feature>
<comment type="similarity">
    <text evidence="7">Belongs to the binding-protein-dependent transport system permease family.</text>
</comment>
<dbReference type="SUPFAM" id="SSF161098">
    <property type="entry name" value="MetI-like"/>
    <property type="match status" value="1"/>
</dbReference>
<feature type="transmembrane region" description="Helical" evidence="7">
    <location>
        <begin position="169"/>
        <end position="188"/>
    </location>
</feature>
<dbReference type="InterPro" id="IPR000515">
    <property type="entry name" value="MetI-like"/>
</dbReference>
<dbReference type="GO" id="GO:0071916">
    <property type="term" value="F:dipeptide transmembrane transporter activity"/>
    <property type="evidence" value="ECO:0007669"/>
    <property type="project" value="TreeGrafter"/>
</dbReference>
<protein>
    <submittedName>
        <fullName evidence="10">Dipeptide transport system permease protein DppB</fullName>
    </submittedName>
</protein>
<keyword evidence="6 7" id="KW-0472">Membrane</keyword>
<evidence type="ECO:0000256" key="1">
    <source>
        <dbReference type="ARBA" id="ARBA00004651"/>
    </source>
</evidence>
<keyword evidence="11" id="KW-1185">Reference proteome</keyword>
<dbReference type="InterPro" id="IPR035906">
    <property type="entry name" value="MetI-like_sf"/>
</dbReference>
<dbReference type="Gene3D" id="1.10.3720.10">
    <property type="entry name" value="MetI-like"/>
    <property type="match status" value="1"/>
</dbReference>
<feature type="transmembrane region" description="Helical" evidence="7">
    <location>
        <begin position="132"/>
        <end position="157"/>
    </location>
</feature>
<accession>A0A4Z1E472</accession>
<dbReference type="Pfam" id="PF00528">
    <property type="entry name" value="BPD_transp_1"/>
    <property type="match status" value="1"/>
</dbReference>
<evidence type="ECO:0000256" key="5">
    <source>
        <dbReference type="ARBA" id="ARBA00022989"/>
    </source>
</evidence>
<gene>
    <name evidence="10" type="ORF">SERN_0938</name>
</gene>
<feature type="transmembrane region" description="Helical" evidence="7">
    <location>
        <begin position="229"/>
        <end position="253"/>
    </location>
</feature>
<evidence type="ECO:0000313" key="11">
    <source>
        <dbReference type="Proteomes" id="UP000297318"/>
    </source>
</evidence>
<dbReference type="PANTHER" id="PTHR43163:SF6">
    <property type="entry name" value="DIPEPTIDE TRANSPORT SYSTEM PERMEASE PROTEIN DPPB-RELATED"/>
    <property type="match status" value="1"/>
</dbReference>
<dbReference type="GO" id="GO:0005886">
    <property type="term" value="C:plasma membrane"/>
    <property type="evidence" value="ECO:0007669"/>
    <property type="project" value="UniProtKB-SubCell"/>
</dbReference>
<evidence type="ECO:0000256" key="7">
    <source>
        <dbReference type="RuleBase" id="RU363032"/>
    </source>
</evidence>
<evidence type="ECO:0000259" key="9">
    <source>
        <dbReference type="PROSITE" id="PS50928"/>
    </source>
</evidence>
<keyword evidence="2 7" id="KW-0813">Transport</keyword>
<comment type="caution">
    <text evidence="10">The sequence shown here is derived from an EMBL/GenBank/DDBJ whole genome shotgun (WGS) entry which is preliminary data.</text>
</comment>
<keyword evidence="3" id="KW-1003">Cell membrane</keyword>
<reference evidence="10 11" key="1">
    <citation type="submission" date="2018-11" db="EMBL/GenBank/DDBJ databases">
        <title>Complete genome sequencing of the Actinobacteria Serinibacter sp. K3-2.</title>
        <authorList>
            <person name="Rakitin A.L."/>
            <person name="Beletsky A.V."/>
            <person name="Mardanov A.V."/>
            <person name="Ravin N.V."/>
            <person name="Gromova A.S."/>
            <person name="Filippova S.N."/>
            <person name="Gal'Chenko V.F."/>
        </authorList>
    </citation>
    <scope>NUCLEOTIDE SEQUENCE [LARGE SCALE GENOMIC DNA]</scope>
    <source>
        <strain evidence="10 11">K3-2</strain>
    </source>
</reference>